<feature type="modified residue" description="4-aspartylphosphate" evidence="3">
    <location>
        <position position="56"/>
    </location>
</feature>
<dbReference type="InterPro" id="IPR001789">
    <property type="entry name" value="Sig_transdc_resp-reg_receiver"/>
</dbReference>
<feature type="domain" description="HTH luxR-type" evidence="4">
    <location>
        <begin position="144"/>
        <end position="209"/>
    </location>
</feature>
<dbReference type="InterPro" id="IPR000792">
    <property type="entry name" value="Tscrpt_reg_LuxR_C"/>
</dbReference>
<dbReference type="InterPro" id="IPR039420">
    <property type="entry name" value="WalR-like"/>
</dbReference>
<dbReference type="GO" id="GO:0003677">
    <property type="term" value="F:DNA binding"/>
    <property type="evidence" value="ECO:0007669"/>
    <property type="project" value="UniProtKB-KW"/>
</dbReference>
<dbReference type="RefSeq" id="WP_208095193.1">
    <property type="nucleotide sequence ID" value="NZ_JAGDYM010000003.1"/>
</dbReference>
<dbReference type="AlphaFoldDB" id="A0A939MH10"/>
<evidence type="ECO:0000256" key="3">
    <source>
        <dbReference type="PROSITE-ProRule" id="PRU00169"/>
    </source>
</evidence>
<dbReference type="PANTHER" id="PTHR43214">
    <property type="entry name" value="TWO-COMPONENT RESPONSE REGULATOR"/>
    <property type="match status" value="1"/>
</dbReference>
<dbReference type="InterPro" id="IPR058245">
    <property type="entry name" value="NreC/VraR/RcsB-like_REC"/>
</dbReference>
<dbReference type="PROSITE" id="PS50043">
    <property type="entry name" value="HTH_LUXR_2"/>
    <property type="match status" value="1"/>
</dbReference>
<feature type="domain" description="Response regulatory" evidence="5">
    <location>
        <begin position="5"/>
        <end position="121"/>
    </location>
</feature>
<proteinExistence type="predicted"/>
<dbReference type="PRINTS" id="PR00038">
    <property type="entry name" value="HTHLUXR"/>
</dbReference>
<dbReference type="GO" id="GO:0000160">
    <property type="term" value="P:phosphorelay signal transduction system"/>
    <property type="evidence" value="ECO:0007669"/>
    <property type="project" value="InterPro"/>
</dbReference>
<dbReference type="SMART" id="SM00448">
    <property type="entry name" value="REC"/>
    <property type="match status" value="1"/>
</dbReference>
<protein>
    <submittedName>
        <fullName evidence="6">Response regulator transcription factor</fullName>
    </submittedName>
</protein>
<dbReference type="Pfam" id="PF00072">
    <property type="entry name" value="Response_reg"/>
    <property type="match status" value="1"/>
</dbReference>
<evidence type="ECO:0000259" key="4">
    <source>
        <dbReference type="PROSITE" id="PS50043"/>
    </source>
</evidence>
<dbReference type="PROSITE" id="PS00622">
    <property type="entry name" value="HTH_LUXR_1"/>
    <property type="match status" value="1"/>
</dbReference>
<evidence type="ECO:0000259" key="5">
    <source>
        <dbReference type="PROSITE" id="PS50110"/>
    </source>
</evidence>
<evidence type="ECO:0000256" key="2">
    <source>
        <dbReference type="ARBA" id="ARBA00023125"/>
    </source>
</evidence>
<keyword evidence="7" id="KW-1185">Reference proteome</keyword>
<evidence type="ECO:0000313" key="7">
    <source>
        <dbReference type="Proteomes" id="UP000664382"/>
    </source>
</evidence>
<dbReference type="InterPro" id="IPR011006">
    <property type="entry name" value="CheY-like_superfamily"/>
</dbReference>
<dbReference type="CDD" id="cd06170">
    <property type="entry name" value="LuxR_C_like"/>
    <property type="match status" value="1"/>
</dbReference>
<organism evidence="6 7">
    <name type="scientific">Leucobacter weissii</name>
    <dbReference type="NCBI Taxonomy" id="1983706"/>
    <lineage>
        <taxon>Bacteria</taxon>
        <taxon>Bacillati</taxon>
        <taxon>Actinomycetota</taxon>
        <taxon>Actinomycetes</taxon>
        <taxon>Micrococcales</taxon>
        <taxon>Microbacteriaceae</taxon>
        <taxon>Leucobacter</taxon>
    </lineage>
</organism>
<accession>A0A939MH10</accession>
<dbReference type="PANTHER" id="PTHR43214:SF43">
    <property type="entry name" value="TWO-COMPONENT RESPONSE REGULATOR"/>
    <property type="match status" value="1"/>
</dbReference>
<comment type="caution">
    <text evidence="6">The sequence shown here is derived from an EMBL/GenBank/DDBJ whole genome shotgun (WGS) entry which is preliminary data.</text>
</comment>
<keyword evidence="2" id="KW-0238">DNA-binding</keyword>
<dbReference type="GO" id="GO:0006355">
    <property type="term" value="P:regulation of DNA-templated transcription"/>
    <property type="evidence" value="ECO:0007669"/>
    <property type="project" value="InterPro"/>
</dbReference>
<dbReference type="SMART" id="SM00421">
    <property type="entry name" value="HTH_LUXR"/>
    <property type="match status" value="1"/>
</dbReference>
<dbReference type="CDD" id="cd17535">
    <property type="entry name" value="REC_NarL-like"/>
    <property type="match status" value="1"/>
</dbReference>
<dbReference type="EMBL" id="JAGDYM010000003">
    <property type="protein sequence ID" value="MBO1900548.1"/>
    <property type="molecule type" value="Genomic_DNA"/>
</dbReference>
<sequence>MSAYRIVIADDHPVYREGLARNWSETEEFSVIGQSGDGRHALAMILREQPDVAVLDLRLPGMDGLAVLEQLRDRECPTRVLILTAYVDSATVFRAFSLGARGFMEKVASSQEIADTITAIAEGRTVMTTVTQDIIADELRLRETKDARPPLTSREIEILRLAAEGNSSQQIALSLFISVATVKTHLQHIYEKLEVSDRAAAVAQALRNGVLS</sequence>
<evidence type="ECO:0000256" key="1">
    <source>
        <dbReference type="ARBA" id="ARBA00022553"/>
    </source>
</evidence>
<dbReference type="SUPFAM" id="SSF46894">
    <property type="entry name" value="C-terminal effector domain of the bipartite response regulators"/>
    <property type="match status" value="1"/>
</dbReference>
<name>A0A939MH10_9MICO</name>
<dbReference type="PROSITE" id="PS50110">
    <property type="entry name" value="RESPONSE_REGULATORY"/>
    <property type="match status" value="1"/>
</dbReference>
<keyword evidence="1 3" id="KW-0597">Phosphoprotein</keyword>
<dbReference type="Proteomes" id="UP000664382">
    <property type="component" value="Unassembled WGS sequence"/>
</dbReference>
<gene>
    <name evidence="6" type="ORF">J4H92_01130</name>
</gene>
<dbReference type="Pfam" id="PF00196">
    <property type="entry name" value="GerE"/>
    <property type="match status" value="1"/>
</dbReference>
<evidence type="ECO:0000313" key="6">
    <source>
        <dbReference type="EMBL" id="MBO1900548.1"/>
    </source>
</evidence>
<dbReference type="InterPro" id="IPR016032">
    <property type="entry name" value="Sig_transdc_resp-reg_C-effctor"/>
</dbReference>
<dbReference type="SUPFAM" id="SSF52172">
    <property type="entry name" value="CheY-like"/>
    <property type="match status" value="1"/>
</dbReference>
<reference evidence="6" key="1">
    <citation type="submission" date="2021-03" db="EMBL/GenBank/DDBJ databases">
        <title>Leucobacter chromiisoli sp. nov., isolated from chromium-containing soil of chemical plant.</title>
        <authorList>
            <person name="Xu Z."/>
        </authorList>
    </citation>
    <scope>NUCLEOTIDE SEQUENCE</scope>
    <source>
        <strain evidence="6">S27</strain>
    </source>
</reference>
<dbReference type="Gene3D" id="3.40.50.2300">
    <property type="match status" value="1"/>
</dbReference>